<keyword evidence="1" id="KW-0812">Transmembrane</keyword>
<feature type="transmembrane region" description="Helical" evidence="1">
    <location>
        <begin position="49"/>
        <end position="69"/>
    </location>
</feature>
<dbReference type="AlphaFoldDB" id="I7LIM6"/>
<feature type="transmembrane region" description="Helical" evidence="1">
    <location>
        <begin position="114"/>
        <end position="131"/>
    </location>
</feature>
<reference evidence="2 3" key="1">
    <citation type="journal article" date="2011" name="J. Bacteriol.">
        <title>Draft genome sequence of Caloramator australicus strain RC3T, a thermoanaerobe from the Great Artesian Basin of Australia.</title>
        <authorList>
            <person name="Ogg C.D."/>
            <person name="Patel B.K.C."/>
        </authorList>
    </citation>
    <scope>NUCLEOTIDE SEQUENCE [LARGE SCALE GENOMIC DNA]</scope>
    <source>
        <strain evidence="2 3">RC3</strain>
    </source>
</reference>
<gene>
    <name evidence="2" type="ORF">CAAU_0998</name>
</gene>
<keyword evidence="1" id="KW-1133">Transmembrane helix</keyword>
<keyword evidence="1" id="KW-0472">Membrane</keyword>
<keyword evidence="3" id="KW-1185">Reference proteome</keyword>
<comment type="caution">
    <text evidence="2">The sequence shown here is derived from an EMBL/GenBank/DDBJ whole genome shotgun (WGS) entry which is preliminary data.</text>
</comment>
<sequence>MFTNFDHATSDMDFDSLLFLNIFLTFKSSKIITWFSFIILEDNFCKKSFLWFLIFSCILATFLACFLKLLLPNCFLESFLCSLISLFSNFIRYLGLDILLPSLSIRKCFTPKSIPITLLVLDFSVVFSILQQIETKYFPVGVLLIVAFSILPSTSIDFTNFTQPNLGSLILFPLISMLLFVNVVL</sequence>
<feature type="transmembrane region" description="Helical" evidence="1">
    <location>
        <begin position="75"/>
        <end position="94"/>
    </location>
</feature>
<feature type="transmembrane region" description="Helical" evidence="1">
    <location>
        <begin position="20"/>
        <end position="40"/>
    </location>
</feature>
<dbReference type="EMBL" id="CAKP01000054">
    <property type="protein sequence ID" value="CCJ33082.1"/>
    <property type="molecule type" value="Genomic_DNA"/>
</dbReference>
<evidence type="ECO:0000313" key="2">
    <source>
        <dbReference type="EMBL" id="CCJ33082.1"/>
    </source>
</evidence>
<proteinExistence type="predicted"/>
<protein>
    <submittedName>
        <fullName evidence="2">Uncharacterized protein</fullName>
    </submittedName>
</protein>
<feature type="transmembrane region" description="Helical" evidence="1">
    <location>
        <begin position="166"/>
        <end position="184"/>
    </location>
</feature>
<name>I7LIM6_9CLOT</name>
<accession>I7LIM6</accession>
<evidence type="ECO:0000313" key="3">
    <source>
        <dbReference type="Proteomes" id="UP000007652"/>
    </source>
</evidence>
<organism evidence="2 3">
    <name type="scientific">Caloramator australicus RC3</name>
    <dbReference type="NCBI Taxonomy" id="857293"/>
    <lineage>
        <taxon>Bacteria</taxon>
        <taxon>Bacillati</taxon>
        <taxon>Bacillota</taxon>
        <taxon>Clostridia</taxon>
        <taxon>Eubacteriales</taxon>
        <taxon>Clostridiaceae</taxon>
        <taxon>Caloramator</taxon>
    </lineage>
</organism>
<dbReference type="Proteomes" id="UP000007652">
    <property type="component" value="Unassembled WGS sequence"/>
</dbReference>
<evidence type="ECO:0000256" key="1">
    <source>
        <dbReference type="SAM" id="Phobius"/>
    </source>
</evidence>
<feature type="transmembrane region" description="Helical" evidence="1">
    <location>
        <begin position="137"/>
        <end position="154"/>
    </location>
</feature>